<gene>
    <name evidence="3" type="ORF">DL89DRAFT_282227</name>
</gene>
<dbReference type="EMBL" id="MCFD01000003">
    <property type="protein sequence ID" value="ORX72078.1"/>
    <property type="molecule type" value="Genomic_DNA"/>
</dbReference>
<name>A0A1Y1WFI5_9FUNG</name>
<accession>A0A1Y1WFI5</accession>
<evidence type="ECO:0000256" key="2">
    <source>
        <dbReference type="SAM" id="SignalP"/>
    </source>
</evidence>
<feature type="compositionally biased region" description="Low complexity" evidence="1">
    <location>
        <begin position="317"/>
        <end position="340"/>
    </location>
</feature>
<feature type="compositionally biased region" description="Low complexity" evidence="1">
    <location>
        <begin position="110"/>
        <end position="120"/>
    </location>
</feature>
<feature type="region of interest" description="Disordered" evidence="1">
    <location>
        <begin position="530"/>
        <end position="657"/>
    </location>
</feature>
<feature type="region of interest" description="Disordered" evidence="1">
    <location>
        <begin position="90"/>
        <end position="120"/>
    </location>
</feature>
<sequence length="657" mass="69398">MPPFFSVLAALAMASAAALGDTSLSRFHCIYADGLSNLYMEQIGSRSVLFKCIMGTKCYQIPNKYAGIQCAYPDDKAILSRSSVISAIDDNTNTSTQHDGDSSPVGTDQPSDSYSLSPASSPPHLVSLQVVLPTVTITVTDDSLSATILTISSLNPTCCWEPSTTEDTRASTCTTGPSSTPAPTPSPLSAPPPHDTAVIEVDRMAISSMTPVSLVSESESFLGPLGDRLAKIHRLTDILESVLPPKNIFAPLLSSIISRESASLESFGMSDSIDYERIPVIETKVIQITAPTAKNAHQSFDFPADTMPPLARMVVGSPRSAASRSLPPAAHSSAPPAASAKKNPTLSDLTQLPTKPPAPLPPLSLPPPPSSLATAQPESSAPRPSPSPTPAPPHPQNQSLSSSPTSAPAPAQAPLPASEPLPAPSTSIQYPAPETSPAILTQLSSPDPTSPQTLSDSSSQQLSSDLPQTVSPTDIFAPPFTNNSSGKPTSDPAESPGRFSVSNNYPINVSNIASAIANILKGQPALFAASHKENSERDVDADDSEKEDNDGGVNRGRRSKNTSNDSEPDEDADDDDDDDDNDNNDNDTTRQDDKDKTTTMDDNDDYEKDIEMPVADLPVHRHVNQKEEPINEAPSKSVSSSAHSRKPIRIDDPDIPD</sequence>
<feature type="compositionally biased region" description="Pro residues" evidence="1">
    <location>
        <begin position="180"/>
        <end position="191"/>
    </location>
</feature>
<evidence type="ECO:0000256" key="1">
    <source>
        <dbReference type="SAM" id="MobiDB-lite"/>
    </source>
</evidence>
<dbReference type="OrthoDB" id="5599948at2759"/>
<feature type="compositionally biased region" description="Acidic residues" evidence="1">
    <location>
        <begin position="539"/>
        <end position="550"/>
    </location>
</feature>
<organism evidence="3 4">
    <name type="scientific">Linderina pennispora</name>
    <dbReference type="NCBI Taxonomy" id="61395"/>
    <lineage>
        <taxon>Eukaryota</taxon>
        <taxon>Fungi</taxon>
        <taxon>Fungi incertae sedis</taxon>
        <taxon>Zoopagomycota</taxon>
        <taxon>Kickxellomycotina</taxon>
        <taxon>Kickxellomycetes</taxon>
        <taxon>Kickxellales</taxon>
        <taxon>Kickxellaceae</taxon>
        <taxon>Linderina</taxon>
    </lineage>
</organism>
<feature type="compositionally biased region" description="Basic and acidic residues" evidence="1">
    <location>
        <begin position="648"/>
        <end position="657"/>
    </location>
</feature>
<proteinExistence type="predicted"/>
<feature type="compositionally biased region" description="Basic and acidic residues" evidence="1">
    <location>
        <begin position="587"/>
        <end position="599"/>
    </location>
</feature>
<feature type="region of interest" description="Disordered" evidence="1">
    <location>
        <begin position="169"/>
        <end position="191"/>
    </location>
</feature>
<evidence type="ECO:0000313" key="4">
    <source>
        <dbReference type="Proteomes" id="UP000193922"/>
    </source>
</evidence>
<dbReference type="GeneID" id="63806325"/>
<feature type="signal peptide" evidence="2">
    <location>
        <begin position="1"/>
        <end position="20"/>
    </location>
</feature>
<feature type="compositionally biased region" description="Pro residues" evidence="1">
    <location>
        <begin position="383"/>
        <end position="395"/>
    </location>
</feature>
<feature type="chain" id="PRO_5012395209" evidence="2">
    <location>
        <begin position="21"/>
        <end position="657"/>
    </location>
</feature>
<dbReference type="Proteomes" id="UP000193922">
    <property type="component" value="Unassembled WGS sequence"/>
</dbReference>
<feature type="compositionally biased region" description="Low complexity" evidence="1">
    <location>
        <begin position="396"/>
        <end position="410"/>
    </location>
</feature>
<feature type="compositionally biased region" description="Pro residues" evidence="1">
    <location>
        <begin position="411"/>
        <end position="423"/>
    </location>
</feature>
<feature type="compositionally biased region" description="Low complexity" evidence="1">
    <location>
        <begin position="440"/>
        <end position="469"/>
    </location>
</feature>
<comment type="caution">
    <text evidence="3">The sequence shown here is derived from an EMBL/GenBank/DDBJ whole genome shotgun (WGS) entry which is preliminary data.</text>
</comment>
<keyword evidence="4" id="KW-1185">Reference proteome</keyword>
<dbReference type="RefSeq" id="XP_040745502.1">
    <property type="nucleotide sequence ID" value="XM_040889677.1"/>
</dbReference>
<feature type="compositionally biased region" description="Low complexity" evidence="1">
    <location>
        <begin position="371"/>
        <end position="382"/>
    </location>
</feature>
<protein>
    <submittedName>
        <fullName evidence="3">Uncharacterized protein</fullName>
    </submittedName>
</protein>
<reference evidence="3 4" key="1">
    <citation type="submission" date="2016-07" db="EMBL/GenBank/DDBJ databases">
        <title>Pervasive Adenine N6-methylation of Active Genes in Fungi.</title>
        <authorList>
            <consortium name="DOE Joint Genome Institute"/>
            <person name="Mondo S.J."/>
            <person name="Dannebaum R.O."/>
            <person name="Kuo R.C."/>
            <person name="Labutti K."/>
            <person name="Haridas S."/>
            <person name="Kuo A."/>
            <person name="Salamov A."/>
            <person name="Ahrendt S.R."/>
            <person name="Lipzen A."/>
            <person name="Sullivan W."/>
            <person name="Andreopoulos W.B."/>
            <person name="Clum A."/>
            <person name="Lindquist E."/>
            <person name="Daum C."/>
            <person name="Ramamoorthy G.K."/>
            <person name="Gryganskyi A."/>
            <person name="Culley D."/>
            <person name="Magnuson J.K."/>
            <person name="James T.Y."/>
            <person name="O'Malley M.A."/>
            <person name="Stajich J.E."/>
            <person name="Spatafora J.W."/>
            <person name="Visel A."/>
            <person name="Grigoriev I.V."/>
        </authorList>
    </citation>
    <scope>NUCLEOTIDE SEQUENCE [LARGE SCALE GENOMIC DNA]</scope>
    <source>
        <strain evidence="3 4">ATCC 12442</strain>
    </source>
</reference>
<dbReference type="AlphaFoldDB" id="A0A1Y1WFI5"/>
<evidence type="ECO:0000313" key="3">
    <source>
        <dbReference type="EMBL" id="ORX72078.1"/>
    </source>
</evidence>
<feature type="region of interest" description="Disordered" evidence="1">
    <location>
        <begin position="316"/>
        <end position="505"/>
    </location>
</feature>
<feature type="compositionally biased region" description="Low complexity" evidence="1">
    <location>
        <begin position="170"/>
        <end position="179"/>
    </location>
</feature>
<dbReference type="STRING" id="61395.A0A1Y1WFI5"/>
<feature type="compositionally biased region" description="Pro residues" evidence="1">
    <location>
        <begin position="354"/>
        <end position="370"/>
    </location>
</feature>
<keyword evidence="2" id="KW-0732">Signal</keyword>
<feature type="compositionally biased region" description="Acidic residues" evidence="1">
    <location>
        <begin position="566"/>
        <end position="585"/>
    </location>
</feature>